<protein>
    <submittedName>
        <fullName evidence="2">Uncharacterized protein</fullName>
    </submittedName>
</protein>
<feature type="chain" id="PRO_5031558698" evidence="1">
    <location>
        <begin position="21"/>
        <end position="312"/>
    </location>
</feature>
<proteinExistence type="predicted"/>
<dbReference type="AlphaFoldDB" id="A0A7X3MR79"/>
<dbReference type="OrthoDB" id="7926124at2"/>
<sequence length="312" mass="34360">MKAFHAAAFGLILSIQAAFAAEPVFPPASRIGLVPPPEMTLSKRFSGFENEERAAVITLMEMPAGAFDQLSAGFTKDVFKQQGLELVTREDVKLGSSPAILISGTMVKPVMGRKWLLLLKDEALTGLVVAQVNGGSEGYSDEQIREALRSVALRHDVSLEEQVSALPFRIVEKSGFRPVRVIAGSSVLFTDGPKDTIKAVEQPMIIVGASLQPVPPSSEQRKQFAQAALYANQVLKNIRIERSDSFRLKGQDWHEIVARAVEAESGQPIVVMQSIRFDGDRYVRIVGLTREEERDRNLPRFRAIADGIETKF</sequence>
<reference evidence="2 3" key="1">
    <citation type="submission" date="2019-12" db="EMBL/GenBank/DDBJ databases">
        <authorList>
            <person name="Yuan C.-G."/>
        </authorList>
    </citation>
    <scope>NUCLEOTIDE SEQUENCE [LARGE SCALE GENOMIC DNA]</scope>
    <source>
        <strain evidence="2 3">KCTC 23863</strain>
    </source>
</reference>
<dbReference type="RefSeq" id="WP_160884128.1">
    <property type="nucleotide sequence ID" value="NZ_WURB01000005.1"/>
</dbReference>
<dbReference type="Proteomes" id="UP000436483">
    <property type="component" value="Unassembled WGS sequence"/>
</dbReference>
<evidence type="ECO:0000256" key="1">
    <source>
        <dbReference type="SAM" id="SignalP"/>
    </source>
</evidence>
<organism evidence="2 3">
    <name type="scientific">Microvirga makkahensis</name>
    <dbReference type="NCBI Taxonomy" id="1128670"/>
    <lineage>
        <taxon>Bacteria</taxon>
        <taxon>Pseudomonadati</taxon>
        <taxon>Pseudomonadota</taxon>
        <taxon>Alphaproteobacteria</taxon>
        <taxon>Hyphomicrobiales</taxon>
        <taxon>Methylobacteriaceae</taxon>
        <taxon>Microvirga</taxon>
    </lineage>
</organism>
<keyword evidence="3" id="KW-1185">Reference proteome</keyword>
<evidence type="ECO:0000313" key="2">
    <source>
        <dbReference type="EMBL" id="MXQ11530.1"/>
    </source>
</evidence>
<accession>A0A7X3MR79</accession>
<evidence type="ECO:0000313" key="3">
    <source>
        <dbReference type="Proteomes" id="UP000436483"/>
    </source>
</evidence>
<dbReference type="EMBL" id="WURB01000005">
    <property type="protein sequence ID" value="MXQ11530.1"/>
    <property type="molecule type" value="Genomic_DNA"/>
</dbReference>
<name>A0A7X3MR79_9HYPH</name>
<reference evidence="2 3" key="2">
    <citation type="submission" date="2020-01" db="EMBL/GenBank/DDBJ databases">
        <title>Microvirga sp. nov., an arsenate reduction bacterium isolated from Tibet hotspring sediments.</title>
        <authorList>
            <person name="Xian W.-D."/>
            <person name="Li W.-J."/>
        </authorList>
    </citation>
    <scope>NUCLEOTIDE SEQUENCE [LARGE SCALE GENOMIC DNA]</scope>
    <source>
        <strain evidence="2 3">KCTC 23863</strain>
    </source>
</reference>
<comment type="caution">
    <text evidence="2">The sequence shown here is derived from an EMBL/GenBank/DDBJ whole genome shotgun (WGS) entry which is preliminary data.</text>
</comment>
<feature type="signal peptide" evidence="1">
    <location>
        <begin position="1"/>
        <end position="20"/>
    </location>
</feature>
<gene>
    <name evidence="2" type="ORF">GR328_08680</name>
</gene>
<keyword evidence="1" id="KW-0732">Signal</keyword>